<name>A0A0M0HW91_9VIBR</name>
<reference evidence="2" key="1">
    <citation type="submission" date="2015-08" db="EMBL/GenBank/DDBJ databases">
        <title>Vibrio galatheae sp. nov., a novel member of the Vibrionaceae family isolated from the Solomon Islands.</title>
        <authorList>
            <person name="Giubergia S."/>
            <person name="Machado H."/>
            <person name="Mateiu R.V."/>
            <person name="Gram L."/>
        </authorList>
    </citation>
    <scope>NUCLEOTIDE SEQUENCE [LARGE SCALE GENOMIC DNA]</scope>
    <source>
        <strain evidence="2">DSM 19134</strain>
    </source>
</reference>
<accession>A0A0M0HW91</accession>
<protein>
    <submittedName>
        <fullName evidence="1">Uncharacterized protein</fullName>
    </submittedName>
</protein>
<dbReference type="STRING" id="171383.AKJ31_18735"/>
<comment type="caution">
    <text evidence="1">The sequence shown here is derived from an EMBL/GenBank/DDBJ whole genome shotgun (WGS) entry which is preliminary data.</text>
</comment>
<sequence length="164" mass="19082">MSQEELKKLVQEEKSLSAEEKLQRALDRLIGKGGKPLRTKVKGRLTLNKINNEAGLGRSYIHKFKDFVEKVANPAIEKYNASLDDPRQSEQIASESVDMSEINRLRAELNREKELKIEYRRERDEALAINTKLEILNKSLMFRVYELQEQLSAEVVEFEHHKKS</sequence>
<evidence type="ECO:0000313" key="2">
    <source>
        <dbReference type="Proteomes" id="UP000037530"/>
    </source>
</evidence>
<dbReference type="Proteomes" id="UP000037530">
    <property type="component" value="Unassembled WGS sequence"/>
</dbReference>
<gene>
    <name evidence="1" type="ORF">AKJ31_18735</name>
</gene>
<evidence type="ECO:0000313" key="1">
    <source>
        <dbReference type="EMBL" id="KOO06127.1"/>
    </source>
</evidence>
<dbReference type="EMBL" id="LHPI01000020">
    <property type="protein sequence ID" value="KOO06127.1"/>
    <property type="molecule type" value="Genomic_DNA"/>
</dbReference>
<dbReference type="RefSeq" id="WP_053410596.1">
    <property type="nucleotide sequence ID" value="NZ_LHPI01000020.1"/>
</dbReference>
<proteinExistence type="predicted"/>
<dbReference type="OrthoDB" id="6401497at2"/>
<organism evidence="1 2">
    <name type="scientific">Vibrio hepatarius</name>
    <dbReference type="NCBI Taxonomy" id="171383"/>
    <lineage>
        <taxon>Bacteria</taxon>
        <taxon>Pseudomonadati</taxon>
        <taxon>Pseudomonadota</taxon>
        <taxon>Gammaproteobacteria</taxon>
        <taxon>Vibrionales</taxon>
        <taxon>Vibrionaceae</taxon>
        <taxon>Vibrio</taxon>
        <taxon>Vibrio oreintalis group</taxon>
    </lineage>
</organism>
<keyword evidence="2" id="KW-1185">Reference proteome</keyword>
<dbReference type="PATRIC" id="fig|171383.3.peg.3821"/>
<dbReference type="AlphaFoldDB" id="A0A0M0HW91"/>